<feature type="chain" id="PRO_5045774331" evidence="2">
    <location>
        <begin position="24"/>
        <end position="360"/>
    </location>
</feature>
<dbReference type="PANTHER" id="PTHR43208">
    <property type="entry name" value="ABC TRANSPORTER SUBSTRATE-BINDING PROTEIN"/>
    <property type="match status" value="1"/>
</dbReference>
<feature type="signal peptide" evidence="2">
    <location>
        <begin position="1"/>
        <end position="23"/>
    </location>
</feature>
<keyword evidence="1 2" id="KW-0732">Signal</keyword>
<accession>A0ABW9BB79</accession>
<dbReference type="SUPFAM" id="SSF53822">
    <property type="entry name" value="Periplasmic binding protein-like I"/>
    <property type="match status" value="1"/>
</dbReference>
<name>A0ABW9BB79_9BURK</name>
<evidence type="ECO:0000256" key="2">
    <source>
        <dbReference type="SAM" id="SignalP"/>
    </source>
</evidence>
<comment type="caution">
    <text evidence="4">The sequence shown here is derived from an EMBL/GenBank/DDBJ whole genome shotgun (WGS) entry which is preliminary data.</text>
</comment>
<dbReference type="RefSeq" id="WP_012426133.1">
    <property type="nucleotide sequence ID" value="NZ_JAQQCK010000005.1"/>
</dbReference>
<evidence type="ECO:0000313" key="5">
    <source>
        <dbReference type="Proteomes" id="UP001629274"/>
    </source>
</evidence>
<dbReference type="Pfam" id="PF02608">
    <property type="entry name" value="Bmp"/>
    <property type="match status" value="1"/>
</dbReference>
<dbReference type="InterPro" id="IPR028082">
    <property type="entry name" value="Peripla_BP_I"/>
</dbReference>
<dbReference type="EMBL" id="JAQQDR010000001">
    <property type="protein sequence ID" value="MFM0237065.1"/>
    <property type="molecule type" value="Genomic_DNA"/>
</dbReference>
<dbReference type="Gene3D" id="3.40.50.2300">
    <property type="match status" value="2"/>
</dbReference>
<feature type="domain" description="ABC transporter substrate-binding protein PnrA-like" evidence="3">
    <location>
        <begin position="32"/>
        <end position="321"/>
    </location>
</feature>
<evidence type="ECO:0000259" key="3">
    <source>
        <dbReference type="Pfam" id="PF02608"/>
    </source>
</evidence>
<dbReference type="Proteomes" id="UP001629274">
    <property type="component" value="Unassembled WGS sequence"/>
</dbReference>
<dbReference type="PANTHER" id="PTHR43208:SF1">
    <property type="entry name" value="ABC TRANSPORTER SUBSTRATE-BINDING PROTEIN"/>
    <property type="match status" value="1"/>
</dbReference>
<sequence>MNSRFLLVAMSMACCGVATTAYADGFTLKAKPKIAMVYFSSKNDAGWTQSFDEARVRMEAALGEKIPYVESIPEDAAVVVPAVEQLIKRGNNIIIGTAFGYSDAFKDLAKRHPDVAFLDAAGTTNGPNLESFYGRTYESQYLCGMAAAAVSKTGKLGFVAAHPFGVVNWTINAYELGARKVNPNAVLTVVYTGAWDDPVKERAAATALIDQGDDVLGAHTDSPTVQLVAQERGVYATGHHRDMRQYAPKSTVCSSVWVWDKFLIPEIRKIEAGNWQPAPYGAFIEMKDGGTDIAGSGNAVPADKQALIKAERDAIIKGKQIYAGPLSDRDGQLRVSAGQVLSDKDLWKMEWFVKGVITQK</sequence>
<reference evidence="4 5" key="1">
    <citation type="journal article" date="2024" name="Chem. Sci.">
        <title>Discovery of megapolipeptins by genome mining of a Burkholderiales bacteria collection.</title>
        <authorList>
            <person name="Paulo B.S."/>
            <person name="Recchia M.J.J."/>
            <person name="Lee S."/>
            <person name="Fergusson C.H."/>
            <person name="Romanowski S.B."/>
            <person name="Hernandez A."/>
            <person name="Krull N."/>
            <person name="Liu D.Y."/>
            <person name="Cavanagh H."/>
            <person name="Bos A."/>
            <person name="Gray C.A."/>
            <person name="Murphy B.T."/>
            <person name="Linington R.G."/>
            <person name="Eustaquio A.S."/>
        </authorList>
    </citation>
    <scope>NUCLEOTIDE SEQUENCE [LARGE SCALE GENOMIC DNA]</scope>
    <source>
        <strain evidence="4 5">RL17-351-BIE-A</strain>
    </source>
</reference>
<dbReference type="InterPro" id="IPR052910">
    <property type="entry name" value="ABC-Purine-Binding"/>
</dbReference>
<dbReference type="CDD" id="cd19963">
    <property type="entry name" value="PBP1_BMP-like"/>
    <property type="match status" value="1"/>
</dbReference>
<organism evidence="4 5">
    <name type="scientific">Paraburkholderia phytofirmans</name>
    <dbReference type="NCBI Taxonomy" id="261302"/>
    <lineage>
        <taxon>Bacteria</taxon>
        <taxon>Pseudomonadati</taxon>
        <taxon>Pseudomonadota</taxon>
        <taxon>Betaproteobacteria</taxon>
        <taxon>Burkholderiales</taxon>
        <taxon>Burkholderiaceae</taxon>
        <taxon>Paraburkholderia</taxon>
    </lineage>
</organism>
<evidence type="ECO:0000256" key="1">
    <source>
        <dbReference type="ARBA" id="ARBA00022729"/>
    </source>
</evidence>
<gene>
    <name evidence="4" type="ORF">PQR03_02860</name>
</gene>
<protein>
    <submittedName>
        <fullName evidence="4">BMP family ABC transporter substrate-binding protein</fullName>
    </submittedName>
</protein>
<proteinExistence type="predicted"/>
<dbReference type="InterPro" id="IPR003760">
    <property type="entry name" value="PnrA-like"/>
</dbReference>
<evidence type="ECO:0000313" key="4">
    <source>
        <dbReference type="EMBL" id="MFM0237065.1"/>
    </source>
</evidence>
<keyword evidence="5" id="KW-1185">Reference proteome</keyword>